<dbReference type="PATRIC" id="fig|1299334.3.peg.2034"/>
<reference evidence="2" key="1">
    <citation type="submission" date="2014-01" db="EMBL/GenBank/DDBJ databases">
        <authorList>
            <person name="Brown-Elliot B."/>
            <person name="Wallace R."/>
            <person name="Lenaerts A."/>
            <person name="Ordway D."/>
            <person name="DeGroote M.A."/>
            <person name="Parker T."/>
            <person name="Sizemore C."/>
            <person name="Tallon L.J."/>
            <person name="Sadzewicz L.K."/>
            <person name="Sengamalay N."/>
            <person name="Fraser C.M."/>
            <person name="Hine E."/>
            <person name="Shefchek K.A."/>
            <person name="Das S.P."/>
            <person name="Tettelin H."/>
        </authorList>
    </citation>
    <scope>NUCLEOTIDE SEQUENCE [LARGE SCALE GENOMIC DNA]</scope>
    <source>
        <strain evidence="2">4042</strain>
    </source>
</reference>
<evidence type="ECO:0000313" key="2">
    <source>
        <dbReference type="EMBL" id="EUA66017.1"/>
    </source>
</evidence>
<dbReference type="EMBL" id="JAOB01000021">
    <property type="protein sequence ID" value="EUA66017.1"/>
    <property type="molecule type" value="Genomic_DNA"/>
</dbReference>
<dbReference type="PANTHER" id="PTHR33434">
    <property type="entry name" value="DEGV DOMAIN-CONTAINING PROTEIN DR_1986-RELATED"/>
    <property type="match status" value="1"/>
</dbReference>
<proteinExistence type="predicted"/>
<dbReference type="AlphaFoldDB" id="X8DBM1"/>
<evidence type="ECO:0000313" key="3">
    <source>
        <dbReference type="EMBL" id="EUA76481.1"/>
    </source>
</evidence>
<keyword evidence="2" id="KW-0808">Transferase</keyword>
<dbReference type="InterPro" id="IPR050270">
    <property type="entry name" value="DegV_domain_contain"/>
</dbReference>
<dbReference type="GO" id="GO:0016301">
    <property type="term" value="F:kinase activity"/>
    <property type="evidence" value="ECO:0007669"/>
    <property type="project" value="UniProtKB-KW"/>
</dbReference>
<dbReference type="EMBL" id="JAOB01000006">
    <property type="protein sequence ID" value="EUA76481.1"/>
    <property type="molecule type" value="Genomic_DNA"/>
</dbReference>
<protein>
    <submittedName>
        <fullName evidence="2">Glycerone kinase domain protein</fullName>
    </submittedName>
</protein>
<accession>X8DBM1</accession>
<feature type="region of interest" description="Disordered" evidence="1">
    <location>
        <begin position="97"/>
        <end position="137"/>
    </location>
</feature>
<name>X8DBM1_MYCXE</name>
<sequence length="137" mass="14612">MALEKTPEQLNVLADAGVVDAGGRGLLVLLDAFSATITGLAPARTVYAPSPRLLSAQAPAKSQRRSSRSCICWVAATPPELMRCGIGLASSVTRWRSRPRHPMRSAATRFMSTPTTPAPPSRPGWCSGRRAGSRSQR</sequence>
<dbReference type="PANTHER" id="PTHR33434:SF4">
    <property type="entry name" value="PHOSPHATASE PROTEIN"/>
    <property type="match status" value="1"/>
</dbReference>
<gene>
    <name evidence="2" type="ORF">I553_3369</name>
    <name evidence="3" type="ORF">I553_7230</name>
</gene>
<organism evidence="2">
    <name type="scientific">Mycobacterium xenopi 4042</name>
    <dbReference type="NCBI Taxonomy" id="1299334"/>
    <lineage>
        <taxon>Bacteria</taxon>
        <taxon>Bacillati</taxon>
        <taxon>Actinomycetota</taxon>
        <taxon>Actinomycetes</taxon>
        <taxon>Mycobacteriales</taxon>
        <taxon>Mycobacteriaceae</taxon>
        <taxon>Mycobacterium</taxon>
    </lineage>
</organism>
<keyword evidence="2" id="KW-0418">Kinase</keyword>
<evidence type="ECO:0000256" key="1">
    <source>
        <dbReference type="SAM" id="MobiDB-lite"/>
    </source>
</evidence>
<comment type="caution">
    <text evidence="2">The sequence shown here is derived from an EMBL/GenBank/DDBJ whole genome shotgun (WGS) entry which is preliminary data.</text>
</comment>